<gene>
    <name evidence="8" type="ORF">GE061_000348</name>
</gene>
<feature type="domain" description="Partial AB-hydrolase lipase" evidence="7">
    <location>
        <begin position="455"/>
        <end position="512"/>
    </location>
</feature>
<evidence type="ECO:0000256" key="2">
    <source>
        <dbReference type="ARBA" id="ARBA00022729"/>
    </source>
</evidence>
<dbReference type="OrthoDB" id="9974421at2759"/>
<keyword evidence="4" id="KW-0442">Lipid degradation</keyword>
<dbReference type="GO" id="GO:0016787">
    <property type="term" value="F:hydrolase activity"/>
    <property type="evidence" value="ECO:0007669"/>
    <property type="project" value="UniProtKB-KW"/>
</dbReference>
<evidence type="ECO:0000313" key="8">
    <source>
        <dbReference type="EMBL" id="KAF6216011.1"/>
    </source>
</evidence>
<protein>
    <recommendedName>
        <fullName evidence="7">Partial AB-hydrolase lipase domain-containing protein</fullName>
    </recommendedName>
</protein>
<evidence type="ECO:0000256" key="5">
    <source>
        <dbReference type="ARBA" id="ARBA00023098"/>
    </source>
</evidence>
<dbReference type="SUPFAM" id="SSF53474">
    <property type="entry name" value="alpha/beta-Hydrolases"/>
    <property type="match status" value="2"/>
</dbReference>
<keyword evidence="3" id="KW-0378">Hydrolase</keyword>
<keyword evidence="6" id="KW-0325">Glycoprotein</keyword>
<dbReference type="AlphaFoldDB" id="A0A6A4KAA2"/>
<name>A0A6A4KAA2_APOLU</name>
<dbReference type="Proteomes" id="UP000466442">
    <property type="component" value="Linkage Group LG1"/>
</dbReference>
<evidence type="ECO:0000256" key="1">
    <source>
        <dbReference type="ARBA" id="ARBA00010701"/>
    </source>
</evidence>
<evidence type="ECO:0000256" key="4">
    <source>
        <dbReference type="ARBA" id="ARBA00022963"/>
    </source>
</evidence>
<dbReference type="Pfam" id="PF04083">
    <property type="entry name" value="Abhydro_lipase"/>
    <property type="match status" value="2"/>
</dbReference>
<comment type="caution">
    <text evidence="8">The sequence shown here is derived from an EMBL/GenBank/DDBJ whole genome shotgun (WGS) entry which is preliminary data.</text>
</comment>
<evidence type="ECO:0000313" key="9">
    <source>
        <dbReference type="Proteomes" id="UP000466442"/>
    </source>
</evidence>
<dbReference type="EMBL" id="WIXP02000001">
    <property type="protein sequence ID" value="KAF6216011.1"/>
    <property type="molecule type" value="Genomic_DNA"/>
</dbReference>
<organism evidence="8 9">
    <name type="scientific">Apolygus lucorum</name>
    <name type="common">Small green plant bug</name>
    <name type="synonym">Lygocoris lucorum</name>
    <dbReference type="NCBI Taxonomy" id="248454"/>
    <lineage>
        <taxon>Eukaryota</taxon>
        <taxon>Metazoa</taxon>
        <taxon>Ecdysozoa</taxon>
        <taxon>Arthropoda</taxon>
        <taxon>Hexapoda</taxon>
        <taxon>Insecta</taxon>
        <taxon>Pterygota</taxon>
        <taxon>Neoptera</taxon>
        <taxon>Paraneoptera</taxon>
        <taxon>Hemiptera</taxon>
        <taxon>Heteroptera</taxon>
        <taxon>Panheteroptera</taxon>
        <taxon>Cimicomorpha</taxon>
        <taxon>Miridae</taxon>
        <taxon>Mirini</taxon>
        <taxon>Apolygus</taxon>
    </lineage>
</organism>
<dbReference type="PANTHER" id="PTHR11005">
    <property type="entry name" value="LYSOSOMAL ACID LIPASE-RELATED"/>
    <property type="match status" value="1"/>
</dbReference>
<keyword evidence="9" id="KW-1185">Reference proteome</keyword>
<evidence type="ECO:0000256" key="3">
    <source>
        <dbReference type="ARBA" id="ARBA00022801"/>
    </source>
</evidence>
<evidence type="ECO:0000256" key="6">
    <source>
        <dbReference type="ARBA" id="ARBA00023180"/>
    </source>
</evidence>
<dbReference type="InterPro" id="IPR029058">
    <property type="entry name" value="AB_hydrolase_fold"/>
</dbReference>
<evidence type="ECO:0000259" key="7">
    <source>
        <dbReference type="Pfam" id="PF04083"/>
    </source>
</evidence>
<feature type="domain" description="Partial AB-hydrolase lipase" evidence="7">
    <location>
        <begin position="57"/>
        <end position="115"/>
    </location>
</feature>
<dbReference type="FunFam" id="3.40.50.1820:FF:000021">
    <property type="entry name" value="Lipase"/>
    <property type="match status" value="2"/>
</dbReference>
<keyword evidence="2" id="KW-0732">Signal</keyword>
<accession>A0A6A4KAA2</accession>
<dbReference type="InterPro" id="IPR006693">
    <property type="entry name" value="AB_hydrolase_lipase"/>
</dbReference>
<sequence>MNIVSALLLFGVSNGIPQNIRPTHPTARGLWVEDETNAGILSVNKPLTPVTSGSSMSELVLSQGYPLEEYEVVTEDGYILTVFRIPFGKNKTSSPRTPLLLQHGLFSTSASWVISEPFKGLGFVLADAGFDVWLSNSRGTTYSMKHIKYNPAVDKKEFFNYSFHEMGYYDLPAVIDLMLNKTGASQIIYVGHSQGTTEFYVMASTRPEYNSRVKVAAAMAPIAYFTHCRGTVKIIADFTGILAETAKLLGLYEVLSNSPLIHLFDTTLCRKSSVIESLCDNFLFALTGFDAQQFNESLIPLIVDQGPSGASIKQLTHFGQLANNGGKFSMYDYGSTGNRERYGQETPPEYDLTKITVPINLHYSLNDWLAGVEDVKKLHSRLTKSKLIQVPFPAFNHLDFMWAKDVRPLLYDNMIAMLETSARAGETPRRHADYFHKRSVTETQYGGKPAKSMVDYVVPEGYPLEEYDVVTEDGYILGIYRIPHGRNYSSTKRPPILLQHGILASSACFVMETREKSLGFILADAGFDVWLSNTRGNTYSKGHVTLDPVLNASKFYDYSFHELGYYDLPAVIDFILNKTGNSQLRYIGHSQGTTEFFVMASSRPEYNAKIKVATTMAPVVFLDNIRGAFKLLSKLQTLLDILNEYFGVNVIFKSWKVPKEGLLSPTSPIARYIFYNVLSLTGGYDDQQLNKTMLPLAMEQGSSGATVKQFRHFSQVINSGGKFVMFDYGRDENTKRYGQPTPPEYDLSKITAQVNLHYAKNDWISRVPDVQKLNRHLPNSKLYEVSFELFNHLDFLWAKDVNELLYNGMIKALGVDQNPEAAPEDGIKCKKRKPT</sequence>
<dbReference type="GO" id="GO:0016042">
    <property type="term" value="P:lipid catabolic process"/>
    <property type="evidence" value="ECO:0007669"/>
    <property type="project" value="UniProtKB-KW"/>
</dbReference>
<comment type="similarity">
    <text evidence="1">Belongs to the AB hydrolase superfamily. Lipase family.</text>
</comment>
<reference evidence="8" key="1">
    <citation type="journal article" date="2021" name="Mol. Ecol. Resour.">
        <title>Apolygus lucorum genome provides insights into omnivorousness and mesophyll feeding.</title>
        <authorList>
            <person name="Liu Y."/>
            <person name="Liu H."/>
            <person name="Wang H."/>
            <person name="Huang T."/>
            <person name="Liu B."/>
            <person name="Yang B."/>
            <person name="Yin L."/>
            <person name="Li B."/>
            <person name="Zhang Y."/>
            <person name="Zhang S."/>
            <person name="Jiang F."/>
            <person name="Zhang X."/>
            <person name="Ren Y."/>
            <person name="Wang B."/>
            <person name="Wang S."/>
            <person name="Lu Y."/>
            <person name="Wu K."/>
            <person name="Fan W."/>
            <person name="Wang G."/>
        </authorList>
    </citation>
    <scope>NUCLEOTIDE SEQUENCE</scope>
    <source>
        <strain evidence="8">12Hb</strain>
    </source>
</reference>
<dbReference type="Gene3D" id="3.40.50.1820">
    <property type="entry name" value="alpha/beta hydrolase"/>
    <property type="match status" value="2"/>
</dbReference>
<keyword evidence="5" id="KW-0443">Lipid metabolism</keyword>
<proteinExistence type="inferred from homology"/>